<protein>
    <submittedName>
        <fullName evidence="1">Uncharacterized protein</fullName>
    </submittedName>
</protein>
<dbReference type="AlphaFoldDB" id="A0A5J4UU56"/>
<proteinExistence type="predicted"/>
<organism evidence="1 2">
    <name type="scientific">Streblomastix strix</name>
    <dbReference type="NCBI Taxonomy" id="222440"/>
    <lineage>
        <taxon>Eukaryota</taxon>
        <taxon>Metamonada</taxon>
        <taxon>Preaxostyla</taxon>
        <taxon>Oxymonadida</taxon>
        <taxon>Streblomastigidae</taxon>
        <taxon>Streblomastix</taxon>
    </lineage>
</organism>
<reference evidence="1 2" key="1">
    <citation type="submission" date="2019-03" db="EMBL/GenBank/DDBJ databases">
        <title>Single cell metagenomics reveals metabolic interactions within the superorganism composed of flagellate Streblomastix strix and complex community of Bacteroidetes bacteria on its surface.</title>
        <authorList>
            <person name="Treitli S.C."/>
            <person name="Kolisko M."/>
            <person name="Husnik F."/>
            <person name="Keeling P."/>
            <person name="Hampl V."/>
        </authorList>
    </citation>
    <scope>NUCLEOTIDE SEQUENCE [LARGE SCALE GENOMIC DNA]</scope>
    <source>
        <strain evidence="1">ST1C</strain>
    </source>
</reference>
<gene>
    <name evidence="1" type="ORF">EZS28_030568</name>
</gene>
<comment type="caution">
    <text evidence="1">The sequence shown here is derived from an EMBL/GenBank/DDBJ whole genome shotgun (WGS) entry which is preliminary data.</text>
</comment>
<dbReference type="Proteomes" id="UP000324800">
    <property type="component" value="Unassembled WGS sequence"/>
</dbReference>
<evidence type="ECO:0000313" key="2">
    <source>
        <dbReference type="Proteomes" id="UP000324800"/>
    </source>
</evidence>
<accession>A0A5J4UU56</accession>
<dbReference type="EMBL" id="SNRW01012372">
    <property type="protein sequence ID" value="KAA6373907.1"/>
    <property type="molecule type" value="Genomic_DNA"/>
</dbReference>
<sequence>MTRHYPKDYQVFQKKQLGISKVSQILRLEQLGRRNGLGSLNPRGTVGFENNPAGFLHDPQHQTRCSEAVDELNTFEDQSTSTSHDSDEVQER</sequence>
<evidence type="ECO:0000313" key="1">
    <source>
        <dbReference type="EMBL" id="KAA6373907.1"/>
    </source>
</evidence>
<name>A0A5J4UU56_9EUKA</name>